<evidence type="ECO:0000313" key="2">
    <source>
        <dbReference type="Proteomes" id="UP001454036"/>
    </source>
</evidence>
<sequence>MVFLSSQRLGLEEGEETYTHTSRRGRRNELVTGQQSRYEVAIGDPVAPAPPQDVMAGLRRQVDAFSARVARQTRHDTNTELAGLATFSPDIRGEVMPAGLKLPTFTKFTGKIDPDEQIAEF</sequence>
<dbReference type="Proteomes" id="UP001454036">
    <property type="component" value="Unassembled WGS sequence"/>
</dbReference>
<reference evidence="1 2" key="1">
    <citation type="submission" date="2024-01" db="EMBL/GenBank/DDBJ databases">
        <title>The complete chloroplast genome sequence of Lithospermum erythrorhizon: insights into the phylogenetic relationship among Boraginaceae species and the maternal lineages of purple gromwells.</title>
        <authorList>
            <person name="Okada T."/>
            <person name="Watanabe K."/>
        </authorList>
    </citation>
    <scope>NUCLEOTIDE SEQUENCE [LARGE SCALE GENOMIC DNA]</scope>
</reference>
<gene>
    <name evidence="1" type="ORF">LIER_32639</name>
</gene>
<evidence type="ECO:0000313" key="1">
    <source>
        <dbReference type="EMBL" id="GAA0185351.1"/>
    </source>
</evidence>
<comment type="caution">
    <text evidence="1">The sequence shown here is derived from an EMBL/GenBank/DDBJ whole genome shotgun (WGS) entry which is preliminary data.</text>
</comment>
<keyword evidence="2" id="KW-1185">Reference proteome</keyword>
<name>A0AAV3S0A5_LITER</name>
<accession>A0AAV3S0A5</accession>
<dbReference type="AlphaFoldDB" id="A0AAV3S0A5"/>
<proteinExistence type="predicted"/>
<organism evidence="1 2">
    <name type="scientific">Lithospermum erythrorhizon</name>
    <name type="common">Purple gromwell</name>
    <name type="synonym">Lithospermum officinale var. erythrorhizon</name>
    <dbReference type="NCBI Taxonomy" id="34254"/>
    <lineage>
        <taxon>Eukaryota</taxon>
        <taxon>Viridiplantae</taxon>
        <taxon>Streptophyta</taxon>
        <taxon>Embryophyta</taxon>
        <taxon>Tracheophyta</taxon>
        <taxon>Spermatophyta</taxon>
        <taxon>Magnoliopsida</taxon>
        <taxon>eudicotyledons</taxon>
        <taxon>Gunneridae</taxon>
        <taxon>Pentapetalae</taxon>
        <taxon>asterids</taxon>
        <taxon>lamiids</taxon>
        <taxon>Boraginales</taxon>
        <taxon>Boraginaceae</taxon>
        <taxon>Boraginoideae</taxon>
        <taxon>Lithospermeae</taxon>
        <taxon>Lithospermum</taxon>
    </lineage>
</organism>
<protein>
    <submittedName>
        <fullName evidence="1">Uncharacterized protein</fullName>
    </submittedName>
</protein>
<dbReference type="EMBL" id="BAABME010012638">
    <property type="protein sequence ID" value="GAA0185351.1"/>
    <property type="molecule type" value="Genomic_DNA"/>
</dbReference>